<dbReference type="InterPro" id="IPR016169">
    <property type="entry name" value="FAD-bd_PCMH_sub2"/>
</dbReference>
<dbReference type="InterPro" id="IPR016166">
    <property type="entry name" value="FAD-bd_PCMH"/>
</dbReference>
<dbReference type="PROSITE" id="PS51387">
    <property type="entry name" value="FAD_PCMH"/>
    <property type="match status" value="1"/>
</dbReference>
<evidence type="ECO:0000256" key="6">
    <source>
        <dbReference type="ARBA" id="ARBA00023002"/>
    </source>
</evidence>
<evidence type="ECO:0000256" key="1">
    <source>
        <dbReference type="ARBA" id="ARBA00004167"/>
    </source>
</evidence>
<dbReference type="GO" id="GO:0050614">
    <property type="term" value="F:Delta24-sterol reductase activity"/>
    <property type="evidence" value="ECO:0007669"/>
    <property type="project" value="UniProtKB-EC"/>
</dbReference>
<proteinExistence type="predicted"/>
<name>A0A0K0XU04_9GAMM</name>
<dbReference type="InterPro" id="IPR006094">
    <property type="entry name" value="Oxid_FAD_bind_N"/>
</dbReference>
<dbReference type="Pfam" id="PF01565">
    <property type="entry name" value="FAD_binding_4"/>
    <property type="match status" value="1"/>
</dbReference>
<dbReference type="OrthoDB" id="9800184at2"/>
<dbReference type="STRING" id="1579979.WM2015_725"/>
<dbReference type="PANTHER" id="PTHR10801:SF0">
    <property type="entry name" value="DELTA(24)-STEROL REDUCTASE"/>
    <property type="match status" value="1"/>
</dbReference>
<dbReference type="InterPro" id="IPR040165">
    <property type="entry name" value="Diminuto-like"/>
</dbReference>
<comment type="subcellular location">
    <subcellularLocation>
        <location evidence="1">Membrane</location>
        <topology evidence="1">Single-pass membrane protein</topology>
    </subcellularLocation>
</comment>
<sequence length="445" mass="50788">MSDSGRQKHRDRVAELSRALAASNGPVRLQKSTSNLFRPRRSDTRCALDVRGLNRVIEIDSAAQTAEVEGMTSYAELVDATLPHGLAPAVVPELKSITVGGALSGVGIESSSFRYGLVHHTVRDFDVLVADGRVLHCSREDNADLFYGFPNSYGSLGYATRVRLDLIPVRPFVRLEHRCFDDPQKLLAEIAEDCTRPACDYLEGVYFAPGELVLSRAQLVDALPSGESASDYTYLRQYWKSLRQRESDALSIHDYLWRWDTDWFWCSRNVGAHWAPLRVLLGRKRLSSLTYQKIMRASHRWPLKMLQWLRPRSESVIQDVDIPLEHAAAFLADFEREIGIRPVWICPFVVPDPGFTLFKLDSSRTYINFGFWDQVRSSRPDGYYNSRVEDLVARHQGRKSLYSRSTYDEATFWSIHDRATYQALKQRCDPEGRFPGLYEKTVGRA</sequence>
<dbReference type="EMBL" id="CP012154">
    <property type="protein sequence ID" value="AKS41106.1"/>
    <property type="molecule type" value="Genomic_DNA"/>
</dbReference>
<keyword evidence="10" id="KW-1185">Reference proteome</keyword>
<accession>A0A0K0XU04</accession>
<keyword evidence="5" id="KW-1133">Transmembrane helix</keyword>
<keyword evidence="4" id="KW-0285">Flavoprotein</keyword>
<dbReference type="PATRIC" id="fig|1579979.3.peg.739"/>
<keyword evidence="3" id="KW-0812">Transmembrane</keyword>
<dbReference type="InterPro" id="IPR036318">
    <property type="entry name" value="FAD-bd_PCMH-like_sf"/>
</dbReference>
<feature type="domain" description="FAD-binding PCMH-type" evidence="8">
    <location>
        <begin position="1"/>
        <end position="169"/>
    </location>
</feature>
<keyword evidence="7" id="KW-0472">Membrane</keyword>
<dbReference type="Gene3D" id="3.30.465.10">
    <property type="match status" value="1"/>
</dbReference>
<dbReference type="EC" id="1.3.1.72" evidence="2"/>
<evidence type="ECO:0000256" key="5">
    <source>
        <dbReference type="ARBA" id="ARBA00022989"/>
    </source>
</evidence>
<dbReference type="GO" id="GO:0016020">
    <property type="term" value="C:membrane"/>
    <property type="evidence" value="ECO:0007669"/>
    <property type="project" value="UniProtKB-SubCell"/>
</dbReference>
<dbReference type="Proteomes" id="UP000066624">
    <property type="component" value="Chromosome"/>
</dbReference>
<dbReference type="SUPFAM" id="SSF56176">
    <property type="entry name" value="FAD-binding/transporter-associated domain-like"/>
    <property type="match status" value="1"/>
</dbReference>
<evidence type="ECO:0000256" key="7">
    <source>
        <dbReference type="ARBA" id="ARBA00023136"/>
    </source>
</evidence>
<evidence type="ECO:0000256" key="2">
    <source>
        <dbReference type="ARBA" id="ARBA00012405"/>
    </source>
</evidence>
<keyword evidence="6" id="KW-0560">Oxidoreductase</keyword>
<reference evidence="9 10" key="1">
    <citation type="submission" date="2015-07" db="EMBL/GenBank/DDBJ databases">
        <authorList>
            <person name="Noorani M."/>
        </authorList>
    </citation>
    <scope>NUCLEOTIDE SEQUENCE [LARGE SCALE GENOMIC DNA]</scope>
    <source>
        <strain evidence="9 10">KCTC 42284</strain>
    </source>
</reference>
<dbReference type="KEGG" id="wma:WM2015_725"/>
<dbReference type="GO" id="GO:0071949">
    <property type="term" value="F:FAD binding"/>
    <property type="evidence" value="ECO:0007669"/>
    <property type="project" value="InterPro"/>
</dbReference>
<evidence type="ECO:0000256" key="3">
    <source>
        <dbReference type="ARBA" id="ARBA00022692"/>
    </source>
</evidence>
<dbReference type="AlphaFoldDB" id="A0A0K0XU04"/>
<dbReference type="RefSeq" id="WP_049724771.1">
    <property type="nucleotide sequence ID" value="NZ_CP012154.1"/>
</dbReference>
<evidence type="ECO:0000313" key="9">
    <source>
        <dbReference type="EMBL" id="AKS41106.1"/>
    </source>
</evidence>
<evidence type="ECO:0000256" key="4">
    <source>
        <dbReference type="ARBA" id="ARBA00022827"/>
    </source>
</evidence>
<evidence type="ECO:0000313" key="10">
    <source>
        <dbReference type="Proteomes" id="UP000066624"/>
    </source>
</evidence>
<dbReference type="PANTHER" id="PTHR10801">
    <property type="entry name" value="24-DEHYDROCHOLESTEROL REDUCTASE"/>
    <property type="match status" value="1"/>
</dbReference>
<organism evidence="9 10">
    <name type="scientific">Wenzhouxiangella marina</name>
    <dbReference type="NCBI Taxonomy" id="1579979"/>
    <lineage>
        <taxon>Bacteria</taxon>
        <taxon>Pseudomonadati</taxon>
        <taxon>Pseudomonadota</taxon>
        <taxon>Gammaproteobacteria</taxon>
        <taxon>Chromatiales</taxon>
        <taxon>Wenzhouxiangellaceae</taxon>
        <taxon>Wenzhouxiangella</taxon>
    </lineage>
</organism>
<protein>
    <recommendedName>
        <fullName evidence="2">Delta(24)-sterol reductase</fullName>
        <ecNumber evidence="2">1.3.1.72</ecNumber>
    </recommendedName>
</protein>
<gene>
    <name evidence="9" type="ORF">WM2015_725</name>
</gene>
<evidence type="ECO:0000259" key="8">
    <source>
        <dbReference type="PROSITE" id="PS51387"/>
    </source>
</evidence>
<keyword evidence="4" id="KW-0274">FAD</keyword>